<evidence type="ECO:0000256" key="6">
    <source>
        <dbReference type="ARBA" id="ARBA00023277"/>
    </source>
</evidence>
<dbReference type="Gene3D" id="3.20.20.80">
    <property type="entry name" value="Glycosidases"/>
    <property type="match status" value="1"/>
</dbReference>
<evidence type="ECO:0000313" key="13">
    <source>
        <dbReference type="EMBL" id="GAD00642.1"/>
    </source>
</evidence>
<dbReference type="InterPro" id="IPR001000">
    <property type="entry name" value="GH10_dom"/>
</dbReference>
<dbReference type="InterPro" id="IPR044846">
    <property type="entry name" value="GH10"/>
</dbReference>
<evidence type="ECO:0000256" key="4">
    <source>
        <dbReference type="ARBA" id="ARBA00022729"/>
    </source>
</evidence>
<proteinExistence type="inferred from homology"/>
<keyword evidence="6 10" id="KW-0119">Carbohydrate metabolism</keyword>
<dbReference type="SUPFAM" id="SSF51445">
    <property type="entry name" value="(Trans)glycosidases"/>
    <property type="match status" value="1"/>
</dbReference>
<keyword evidence="14" id="KW-1185">Reference proteome</keyword>
<dbReference type="AlphaFoldDB" id="R9PH24"/>
<evidence type="ECO:0000256" key="10">
    <source>
        <dbReference type="RuleBase" id="RU361174"/>
    </source>
</evidence>
<dbReference type="InterPro" id="IPR031158">
    <property type="entry name" value="GH10_AS"/>
</dbReference>
<keyword evidence="5 10" id="KW-0378">Hydrolase</keyword>
<evidence type="ECO:0000256" key="9">
    <source>
        <dbReference type="PROSITE-ProRule" id="PRU10061"/>
    </source>
</evidence>
<evidence type="ECO:0000259" key="12">
    <source>
        <dbReference type="PROSITE" id="PS51760"/>
    </source>
</evidence>
<keyword evidence="4 11" id="KW-0732">Signal</keyword>
<evidence type="ECO:0000256" key="3">
    <source>
        <dbReference type="ARBA" id="ARBA00022651"/>
    </source>
</evidence>
<dbReference type="Pfam" id="PF00331">
    <property type="entry name" value="Glyco_hydro_10"/>
    <property type="match status" value="1"/>
</dbReference>
<evidence type="ECO:0000256" key="8">
    <source>
        <dbReference type="ARBA" id="ARBA00023326"/>
    </source>
</evidence>
<name>R9PH24_AGAAL</name>
<sequence length="374" mass="41428">MRVLPLALLSTAISIGLSACGGSSSDSGEPIEVPQVESLKALSTTYMGAAVPAGYEDQFSNGIETRPELQDVVIQHFDQITAENIMKSAYIQPRQGDFTFQDADNLVDWALDNNITMHAHALVWHSQMPSWMENYQGDWLTMMDTHVSTVADHFKGRVVSWDVVNEAFNDNNDNGYATYRDTDANSGGHGSPWYQNLGKDYIPEAFKMAHAADSGAELYYNDYNIEDDGAKLASVLRMADELLADDIPIDGIGFQMHVNYDWPSAQAIGTSFAKVVAKGLKVKVTELDIKMNPNGDRNTFTTAMAEEQKLRYQEIIKAYYDNVPANLRGGITVWGVSDADSWIPHFTGHNDWPLLFNSSLEQKPAIEGVANELK</sequence>
<comment type="similarity">
    <text evidence="2 10">Belongs to the glycosyl hydrolase 10 (cellulase F) family.</text>
</comment>
<dbReference type="RefSeq" id="WP_016400410.1">
    <property type="nucleotide sequence ID" value="NZ_BARX01000003.1"/>
</dbReference>
<dbReference type="EMBL" id="BARX01000003">
    <property type="protein sequence ID" value="GAD00642.1"/>
    <property type="molecule type" value="Genomic_DNA"/>
</dbReference>
<dbReference type="PROSITE" id="PS51257">
    <property type="entry name" value="PROKAR_LIPOPROTEIN"/>
    <property type="match status" value="1"/>
</dbReference>
<feature type="signal peptide" evidence="11">
    <location>
        <begin position="1"/>
        <end position="19"/>
    </location>
</feature>
<dbReference type="SMART" id="SM00633">
    <property type="entry name" value="Glyco_10"/>
    <property type="match status" value="1"/>
</dbReference>
<feature type="domain" description="GH10" evidence="12">
    <location>
        <begin position="63"/>
        <end position="372"/>
    </location>
</feature>
<dbReference type="PROSITE" id="PS51760">
    <property type="entry name" value="GH10_2"/>
    <property type="match status" value="1"/>
</dbReference>
<gene>
    <name evidence="13" type="ORF">AALB_0722</name>
</gene>
<evidence type="ECO:0000256" key="7">
    <source>
        <dbReference type="ARBA" id="ARBA00023295"/>
    </source>
</evidence>
<reference evidence="13" key="1">
    <citation type="journal article" date="2013" name="Genome Announc.">
        <title>Draft Genome Sequence of Agarivorans albus Strain MKT 106T, an Agarolytic Marine Bacterium.</title>
        <authorList>
            <person name="Yasuike M."/>
            <person name="Nakamura Y."/>
            <person name="Kai W."/>
            <person name="Fujiwara A."/>
            <person name="Fukui Y."/>
            <person name="Satomi M."/>
            <person name="Sano M."/>
        </authorList>
    </citation>
    <scope>NUCLEOTIDE SEQUENCE [LARGE SCALE GENOMIC DNA]</scope>
</reference>
<dbReference type="PANTHER" id="PTHR31490:SF88">
    <property type="entry name" value="BETA-XYLANASE"/>
    <property type="match status" value="1"/>
</dbReference>
<dbReference type="PRINTS" id="PR00134">
    <property type="entry name" value="GLHYDRLASE10"/>
</dbReference>
<keyword evidence="8 10" id="KW-0624">Polysaccharide degradation</keyword>
<dbReference type="InterPro" id="IPR017853">
    <property type="entry name" value="GH"/>
</dbReference>
<comment type="caution">
    <text evidence="13">The sequence shown here is derived from an EMBL/GenBank/DDBJ whole genome shotgun (WGS) entry which is preliminary data.</text>
</comment>
<feature type="active site" description="Nucleophile" evidence="9">
    <location>
        <position position="286"/>
    </location>
</feature>
<evidence type="ECO:0000256" key="1">
    <source>
        <dbReference type="ARBA" id="ARBA00000681"/>
    </source>
</evidence>
<dbReference type="PROSITE" id="PS00591">
    <property type="entry name" value="GH10_1"/>
    <property type="match status" value="1"/>
</dbReference>
<keyword evidence="3 13" id="KW-0858">Xylan degradation</keyword>
<dbReference type="Proteomes" id="UP000014461">
    <property type="component" value="Unassembled WGS sequence"/>
</dbReference>
<evidence type="ECO:0000256" key="5">
    <source>
        <dbReference type="ARBA" id="ARBA00022801"/>
    </source>
</evidence>
<keyword evidence="7 10" id="KW-0326">Glycosidase</keyword>
<accession>R9PH24</accession>
<dbReference type="GO" id="GO:0031176">
    <property type="term" value="F:endo-1,4-beta-xylanase activity"/>
    <property type="evidence" value="ECO:0007669"/>
    <property type="project" value="UniProtKB-EC"/>
</dbReference>
<feature type="chain" id="PRO_5004487864" description="Beta-xylanase" evidence="11">
    <location>
        <begin position="20"/>
        <end position="374"/>
    </location>
</feature>
<dbReference type="PANTHER" id="PTHR31490">
    <property type="entry name" value="GLYCOSYL HYDROLASE"/>
    <property type="match status" value="1"/>
</dbReference>
<protein>
    <recommendedName>
        <fullName evidence="10">Beta-xylanase</fullName>
        <ecNumber evidence="10">3.2.1.8</ecNumber>
    </recommendedName>
</protein>
<dbReference type="STRING" id="1331007.AALB_0722"/>
<comment type="catalytic activity">
    <reaction evidence="1 10">
        <text>Endohydrolysis of (1-&gt;4)-beta-D-xylosidic linkages in xylans.</text>
        <dbReference type="EC" id="3.2.1.8"/>
    </reaction>
</comment>
<evidence type="ECO:0000313" key="14">
    <source>
        <dbReference type="Proteomes" id="UP000014461"/>
    </source>
</evidence>
<organism evidence="13 14">
    <name type="scientific">Agarivorans albus MKT 106</name>
    <dbReference type="NCBI Taxonomy" id="1331007"/>
    <lineage>
        <taxon>Bacteria</taxon>
        <taxon>Pseudomonadati</taxon>
        <taxon>Pseudomonadota</taxon>
        <taxon>Gammaproteobacteria</taxon>
        <taxon>Alteromonadales</taxon>
        <taxon>Alteromonadaceae</taxon>
        <taxon>Agarivorans</taxon>
    </lineage>
</organism>
<dbReference type="EC" id="3.2.1.8" evidence="10"/>
<dbReference type="GO" id="GO:0045493">
    <property type="term" value="P:xylan catabolic process"/>
    <property type="evidence" value="ECO:0007669"/>
    <property type="project" value="UniProtKB-KW"/>
</dbReference>
<evidence type="ECO:0000256" key="11">
    <source>
        <dbReference type="SAM" id="SignalP"/>
    </source>
</evidence>
<evidence type="ECO:0000256" key="2">
    <source>
        <dbReference type="ARBA" id="ARBA00007495"/>
    </source>
</evidence>